<dbReference type="InterPro" id="IPR042269">
    <property type="entry name" value="Ser_carbopepase_S28_SKS"/>
</dbReference>
<evidence type="ECO:0000313" key="7">
    <source>
        <dbReference type="Proteomes" id="UP000070444"/>
    </source>
</evidence>
<evidence type="ECO:0000256" key="2">
    <source>
        <dbReference type="ARBA" id="ARBA00022670"/>
    </source>
</evidence>
<dbReference type="PANTHER" id="PTHR11010:SF117">
    <property type="entry name" value="SERINE PROTEASE 16"/>
    <property type="match status" value="1"/>
</dbReference>
<keyword evidence="7" id="KW-1185">Reference proteome</keyword>
<dbReference type="PANTHER" id="PTHR11010">
    <property type="entry name" value="PROTEASE S28 PRO-X CARBOXYPEPTIDASE-RELATED"/>
    <property type="match status" value="1"/>
</dbReference>
<reference evidence="6 7" key="1">
    <citation type="journal article" date="2015" name="Genome Biol. Evol.">
        <title>Phylogenomic analyses indicate that early fungi evolved digesting cell walls of algal ancestors of land plants.</title>
        <authorList>
            <person name="Chang Y."/>
            <person name="Wang S."/>
            <person name="Sekimoto S."/>
            <person name="Aerts A.L."/>
            <person name="Choi C."/>
            <person name="Clum A."/>
            <person name="LaButti K.M."/>
            <person name="Lindquist E.A."/>
            <person name="Yee Ngan C."/>
            <person name="Ohm R.A."/>
            <person name="Salamov A.A."/>
            <person name="Grigoriev I.V."/>
            <person name="Spatafora J.W."/>
            <person name="Berbee M.L."/>
        </authorList>
    </citation>
    <scope>NUCLEOTIDE SEQUENCE [LARGE SCALE GENOMIC DNA]</scope>
    <source>
        <strain evidence="6 7">NRRL 28638</strain>
    </source>
</reference>
<evidence type="ECO:0000313" key="6">
    <source>
        <dbReference type="EMBL" id="KXN71850.1"/>
    </source>
</evidence>
<dbReference type="GO" id="GO:0006508">
    <property type="term" value="P:proteolysis"/>
    <property type="evidence" value="ECO:0007669"/>
    <property type="project" value="UniProtKB-KW"/>
</dbReference>
<dbReference type="InterPro" id="IPR029058">
    <property type="entry name" value="AB_hydrolase_fold"/>
</dbReference>
<dbReference type="GO" id="GO:0008239">
    <property type="term" value="F:dipeptidyl-peptidase activity"/>
    <property type="evidence" value="ECO:0007669"/>
    <property type="project" value="TreeGrafter"/>
</dbReference>
<evidence type="ECO:0000256" key="5">
    <source>
        <dbReference type="ARBA" id="ARBA00023180"/>
    </source>
</evidence>
<dbReference type="OMA" id="PCIESRY"/>
<dbReference type="OrthoDB" id="1735038at2759"/>
<organism evidence="6 7">
    <name type="scientific">Conidiobolus coronatus (strain ATCC 28846 / CBS 209.66 / NRRL 28638)</name>
    <name type="common">Delacroixia coronata</name>
    <dbReference type="NCBI Taxonomy" id="796925"/>
    <lineage>
        <taxon>Eukaryota</taxon>
        <taxon>Fungi</taxon>
        <taxon>Fungi incertae sedis</taxon>
        <taxon>Zoopagomycota</taxon>
        <taxon>Entomophthoromycotina</taxon>
        <taxon>Entomophthoromycetes</taxon>
        <taxon>Entomophthorales</taxon>
        <taxon>Ancylistaceae</taxon>
        <taxon>Conidiobolus</taxon>
    </lineage>
</organism>
<evidence type="ECO:0000256" key="3">
    <source>
        <dbReference type="ARBA" id="ARBA00022729"/>
    </source>
</evidence>
<dbReference type="SUPFAM" id="SSF53474">
    <property type="entry name" value="alpha/beta-Hydrolases"/>
    <property type="match status" value="1"/>
</dbReference>
<keyword evidence="2" id="KW-0645">Protease</keyword>
<dbReference type="Gene3D" id="1.20.120.980">
    <property type="entry name" value="Serine carboxypeptidase S28, SKS domain"/>
    <property type="match status" value="1"/>
</dbReference>
<dbReference type="InterPro" id="IPR008758">
    <property type="entry name" value="Peptidase_S28"/>
</dbReference>
<dbReference type="Gene3D" id="3.40.50.1820">
    <property type="entry name" value="alpha/beta hydrolase"/>
    <property type="match status" value="1"/>
</dbReference>
<dbReference type="Pfam" id="PF05577">
    <property type="entry name" value="Peptidase_S28"/>
    <property type="match status" value="1"/>
</dbReference>
<keyword evidence="5" id="KW-0325">Glycoprotein</keyword>
<sequence>MHWFQQSLAHKSDNNRTFNQKYYINPEYYNDNSNIFIIYVGGESLLSPYPSIFGFVNEIARNLNAVIYSLEHRYYGDSLPFTNLNRINLTYLTSNYAISDIAKFIKHVPNPITSKPNPLGSTKWILVGGSYAGNLVSWTKLKFPKLIWAGLASSAPINIKRDFYEYDEAISSALGYKCSFILSQVKDHIDKIITQSNYSSVFDIKSLFTCSDIQSNELFLYTIADILSYTIQYSGIYEGPRYQKMCVNLSTKDSINSQLEVFADYIKQVLSHINSSCYKYSRFDELSNFNSMPTDSYRQWIYQSCNEFGYWQSAPTQSLSIRSKYLTVEWFEEYMCGPSFFGSKVGPPKHFSFSSRLFDQLPERIIWTNGDLDPWSKLSVSTANSISNLTPVYLIKGGSHVTDLGMPLT</sequence>
<evidence type="ECO:0000256" key="1">
    <source>
        <dbReference type="ARBA" id="ARBA00011079"/>
    </source>
</evidence>
<dbReference type="EMBL" id="KQ964465">
    <property type="protein sequence ID" value="KXN71850.1"/>
    <property type="molecule type" value="Genomic_DNA"/>
</dbReference>
<name>A0A137PA34_CONC2</name>
<dbReference type="AlphaFoldDB" id="A0A137PA34"/>
<dbReference type="Proteomes" id="UP000070444">
    <property type="component" value="Unassembled WGS sequence"/>
</dbReference>
<proteinExistence type="inferred from homology"/>
<keyword evidence="3" id="KW-0732">Signal</keyword>
<accession>A0A137PA34</accession>
<keyword evidence="4" id="KW-0378">Hydrolase</keyword>
<comment type="similarity">
    <text evidence="1">Belongs to the peptidase S28 family.</text>
</comment>
<gene>
    <name evidence="6" type="ORF">CONCODRAFT_69489</name>
</gene>
<evidence type="ECO:0000256" key="4">
    <source>
        <dbReference type="ARBA" id="ARBA00022801"/>
    </source>
</evidence>
<dbReference type="GO" id="GO:0070008">
    <property type="term" value="F:serine-type exopeptidase activity"/>
    <property type="evidence" value="ECO:0007669"/>
    <property type="project" value="InterPro"/>
</dbReference>
<protein>
    <submittedName>
        <fullName evidence="6">Peptidase S28</fullName>
    </submittedName>
</protein>